<keyword evidence="2" id="KW-1133">Transmembrane helix</keyword>
<evidence type="ECO:0000256" key="1">
    <source>
        <dbReference type="SAM" id="MobiDB-lite"/>
    </source>
</evidence>
<accession>A0A5N5IH12</accession>
<keyword evidence="2" id="KW-0472">Membrane</keyword>
<feature type="compositionally biased region" description="Basic residues" evidence="1">
    <location>
        <begin position="47"/>
        <end position="60"/>
    </location>
</feature>
<dbReference type="AlphaFoldDB" id="A0A5N5IH12"/>
<reference evidence="4" key="2">
    <citation type="submission" date="2019-10" db="EMBL/GenBank/DDBJ databases">
        <title>A de novo genome assembly of a pear dwarfing rootstock.</title>
        <authorList>
            <person name="Wang F."/>
            <person name="Wang J."/>
            <person name="Li S."/>
            <person name="Zhang Y."/>
            <person name="Fang M."/>
            <person name="Ma L."/>
            <person name="Zhao Y."/>
            <person name="Jiang S."/>
        </authorList>
    </citation>
    <scope>NUCLEOTIDE SEQUENCE [LARGE SCALE GENOMIC DNA]</scope>
</reference>
<sequence>MEGCDRSNISQVVILIAFLLSFLLTKISVFFRLGQINVRNSREQSKQRFRRSNQQRHRHQIVNSSQRA</sequence>
<protein>
    <submittedName>
        <fullName evidence="3">Uncharacterized protein</fullName>
    </submittedName>
</protein>
<dbReference type="Proteomes" id="UP000327157">
    <property type="component" value="Chromosome 5"/>
</dbReference>
<comment type="caution">
    <text evidence="3">The sequence shown here is derived from an EMBL/GenBank/DDBJ whole genome shotgun (WGS) entry which is preliminary data.</text>
</comment>
<keyword evidence="2" id="KW-0812">Transmembrane</keyword>
<keyword evidence="4" id="KW-1185">Reference proteome</keyword>
<dbReference type="EMBL" id="SMOL01000004">
    <property type="protein sequence ID" value="KAB2636900.1"/>
    <property type="molecule type" value="Genomic_DNA"/>
</dbReference>
<name>A0A5N5IH12_9ROSA</name>
<evidence type="ECO:0000256" key="2">
    <source>
        <dbReference type="SAM" id="Phobius"/>
    </source>
</evidence>
<proteinExistence type="predicted"/>
<reference evidence="3 4" key="1">
    <citation type="submission" date="2019-09" db="EMBL/GenBank/DDBJ databases">
        <authorList>
            <person name="Ou C."/>
        </authorList>
    </citation>
    <scope>NUCLEOTIDE SEQUENCE [LARGE SCALE GENOMIC DNA]</scope>
    <source>
        <strain evidence="3">S2</strain>
        <tissue evidence="3">Leaf</tissue>
    </source>
</reference>
<evidence type="ECO:0000313" key="4">
    <source>
        <dbReference type="Proteomes" id="UP000327157"/>
    </source>
</evidence>
<reference evidence="3 4" key="3">
    <citation type="submission" date="2019-11" db="EMBL/GenBank/DDBJ databases">
        <title>A de novo genome assembly of a pear dwarfing rootstock.</title>
        <authorList>
            <person name="Wang F."/>
            <person name="Wang J."/>
            <person name="Li S."/>
            <person name="Zhang Y."/>
            <person name="Fang M."/>
            <person name="Ma L."/>
            <person name="Zhao Y."/>
            <person name="Jiang S."/>
        </authorList>
    </citation>
    <scope>NUCLEOTIDE SEQUENCE [LARGE SCALE GENOMIC DNA]</scope>
    <source>
        <strain evidence="3">S2</strain>
        <tissue evidence="3">Leaf</tissue>
    </source>
</reference>
<evidence type="ECO:0000313" key="3">
    <source>
        <dbReference type="EMBL" id="KAB2636900.1"/>
    </source>
</evidence>
<gene>
    <name evidence="3" type="ORF">D8674_027434</name>
</gene>
<feature type="region of interest" description="Disordered" evidence="1">
    <location>
        <begin position="42"/>
        <end position="68"/>
    </location>
</feature>
<feature type="transmembrane region" description="Helical" evidence="2">
    <location>
        <begin position="12"/>
        <end position="33"/>
    </location>
</feature>
<organism evidence="3 4">
    <name type="scientific">Pyrus ussuriensis x Pyrus communis</name>
    <dbReference type="NCBI Taxonomy" id="2448454"/>
    <lineage>
        <taxon>Eukaryota</taxon>
        <taxon>Viridiplantae</taxon>
        <taxon>Streptophyta</taxon>
        <taxon>Embryophyta</taxon>
        <taxon>Tracheophyta</taxon>
        <taxon>Spermatophyta</taxon>
        <taxon>Magnoliopsida</taxon>
        <taxon>eudicotyledons</taxon>
        <taxon>Gunneridae</taxon>
        <taxon>Pentapetalae</taxon>
        <taxon>rosids</taxon>
        <taxon>fabids</taxon>
        <taxon>Rosales</taxon>
        <taxon>Rosaceae</taxon>
        <taxon>Amygdaloideae</taxon>
        <taxon>Maleae</taxon>
        <taxon>Pyrus</taxon>
    </lineage>
</organism>